<dbReference type="AlphaFoldDB" id="A0A6J7J9P9"/>
<accession>A0A6J7J9P9</accession>
<gene>
    <name evidence="2" type="ORF">UFOPK3564_02846</name>
</gene>
<sequence>MPAPALLRRPGRPSVVTEPEEIDELAAWIVDEQRDRPLVVLTAREGDEAPYFPVASVQRLVGTVGDVVAIAQYPGGRLTRALARALPDGMMVFGGAARIYWPPADVGLDPDCHPLVRADPGAGPSAAKRDRLADRWRRGPDDRDPYAGTADGLPVAIVRAWVALIPDDELRERFPLRAYRVAPALAEQLEVLEPARAPVAAAAAQILSGHAWTQPGPIPRRVEQGGRPIVRDSDSAVAWSYPLADSDQPLAYWQPADGPITLARIGAHDTPPALPPKTPAPAKADPPAAPVAEIAAGSPPARRPAERASPTPKAAGAPALKVTDEQLLRVLRDAGEPLLAPEIRAALNIDPGTDRRVVSALLGDAVERGVIQRTGQRRGTRYAAP</sequence>
<evidence type="ECO:0000256" key="1">
    <source>
        <dbReference type="SAM" id="MobiDB-lite"/>
    </source>
</evidence>
<feature type="region of interest" description="Disordered" evidence="1">
    <location>
        <begin position="117"/>
        <end position="148"/>
    </location>
</feature>
<evidence type="ECO:0000313" key="2">
    <source>
        <dbReference type="EMBL" id="CAB4939314.1"/>
    </source>
</evidence>
<feature type="region of interest" description="Disordered" evidence="1">
    <location>
        <begin position="266"/>
        <end position="320"/>
    </location>
</feature>
<organism evidence="2">
    <name type="scientific">freshwater metagenome</name>
    <dbReference type="NCBI Taxonomy" id="449393"/>
    <lineage>
        <taxon>unclassified sequences</taxon>
        <taxon>metagenomes</taxon>
        <taxon>ecological metagenomes</taxon>
    </lineage>
</organism>
<proteinExistence type="predicted"/>
<reference evidence="2" key="1">
    <citation type="submission" date="2020-05" db="EMBL/GenBank/DDBJ databases">
        <authorList>
            <person name="Chiriac C."/>
            <person name="Salcher M."/>
            <person name="Ghai R."/>
            <person name="Kavagutti S V."/>
        </authorList>
    </citation>
    <scope>NUCLEOTIDE SEQUENCE</scope>
</reference>
<protein>
    <submittedName>
        <fullName evidence="2">Unannotated protein</fullName>
    </submittedName>
</protein>
<name>A0A6J7J9P9_9ZZZZ</name>
<feature type="compositionally biased region" description="Basic and acidic residues" evidence="1">
    <location>
        <begin position="127"/>
        <end position="145"/>
    </location>
</feature>
<dbReference type="EMBL" id="CAFBMK010000227">
    <property type="protein sequence ID" value="CAB4939314.1"/>
    <property type="molecule type" value="Genomic_DNA"/>
</dbReference>